<evidence type="ECO:0000313" key="3">
    <source>
        <dbReference type="EMBL" id="MDK9580988.1"/>
    </source>
</evidence>
<reference evidence="3 4" key="1">
    <citation type="submission" date="2023-06" db="EMBL/GenBank/DDBJ databases">
        <title>Antibody response to the Sneathia vaginalis cytopathogenic toxin A during pregnancy.</title>
        <authorList>
            <person name="Mccoy Z.T."/>
            <person name="Serrano M.G."/>
            <person name="Spaine K."/>
            <person name="Edwards D.J."/>
            <person name="Buck G.A."/>
            <person name="Jefferson K."/>
        </authorList>
    </citation>
    <scope>NUCLEOTIDE SEQUENCE [LARGE SCALE GENOMIC DNA]</scope>
    <source>
        <strain evidence="3 4">CCUG 42621</strain>
    </source>
</reference>
<evidence type="ECO:0000259" key="2">
    <source>
        <dbReference type="Pfam" id="PF13635"/>
    </source>
</evidence>
<name>A0ABT7HKC5_9FUSO</name>
<protein>
    <submittedName>
        <fullName evidence="3">ATP-binding protein</fullName>
    </submittedName>
</protein>
<dbReference type="PANTHER" id="PTHR33295">
    <property type="entry name" value="ATPASE"/>
    <property type="match status" value="1"/>
</dbReference>
<keyword evidence="3" id="KW-0067">ATP-binding</keyword>
<evidence type="ECO:0000259" key="1">
    <source>
        <dbReference type="Pfam" id="PF13173"/>
    </source>
</evidence>
<keyword evidence="4" id="KW-1185">Reference proteome</keyword>
<dbReference type="Proteomes" id="UP001225134">
    <property type="component" value="Unassembled WGS sequence"/>
</dbReference>
<organism evidence="3 4">
    <name type="scientific">Sneathia sanguinegens</name>
    <dbReference type="NCBI Taxonomy" id="40543"/>
    <lineage>
        <taxon>Bacteria</taxon>
        <taxon>Fusobacteriati</taxon>
        <taxon>Fusobacteriota</taxon>
        <taxon>Fusobacteriia</taxon>
        <taxon>Fusobacteriales</taxon>
        <taxon>Leptotrichiaceae</taxon>
        <taxon>Sneathia</taxon>
    </lineage>
</organism>
<keyword evidence="3" id="KW-0547">Nucleotide-binding</keyword>
<dbReference type="Pfam" id="PF13635">
    <property type="entry name" value="DUF4143"/>
    <property type="match status" value="1"/>
</dbReference>
<dbReference type="InterPro" id="IPR041682">
    <property type="entry name" value="AAA_14"/>
</dbReference>
<comment type="caution">
    <text evidence="3">The sequence shown here is derived from an EMBL/GenBank/DDBJ whole genome shotgun (WGS) entry which is preliminary data.</text>
</comment>
<dbReference type="GO" id="GO:0005524">
    <property type="term" value="F:ATP binding"/>
    <property type="evidence" value="ECO:0007669"/>
    <property type="project" value="UniProtKB-KW"/>
</dbReference>
<evidence type="ECO:0000313" key="4">
    <source>
        <dbReference type="Proteomes" id="UP001225134"/>
    </source>
</evidence>
<feature type="domain" description="DUF4143" evidence="2">
    <location>
        <begin position="201"/>
        <end position="342"/>
    </location>
</feature>
<dbReference type="InterPro" id="IPR027417">
    <property type="entry name" value="P-loop_NTPase"/>
</dbReference>
<accession>A0ABT7HKC5</accession>
<proteinExistence type="predicted"/>
<sequence>MDFVERKEYIDKIKPFINKPVIKVITGMRRVGKSTFLKIISEKILKDIEESNKIYLNFETLELLKIKTDIELVEYLTPLLKDKKDKVYMFFDEIQLVKNWERVINALRVDDNYDIYITGSNSSLMSSKISTLLSGRYIQIEIQPFNFREFLKLYSDKNLVYEELFKKYINIGGIPFLKYFDLDENSCAKYLQDLYNTVIVKDVIEYNKVRDVDMFNRILTYVFENIGQTFSSRSIQKFLKNENRNISVDTILNYLEYAKSAYIIKKVPRYDVVGKKILSVDEKYFITDHGLRYAKGFSNEKNIERILENIVYIELLSRGYKVNIGRVNDKEIDFIAVKGDKKEYYQVSYLLETEETRNREFGVYQKVEDNYPKYVLSMDKINFSQNGIIHLNIVQFLCERSIN</sequence>
<gene>
    <name evidence="3" type="ORF">QQA45_05675</name>
</gene>
<dbReference type="Gene3D" id="3.40.50.300">
    <property type="entry name" value="P-loop containing nucleotide triphosphate hydrolases"/>
    <property type="match status" value="1"/>
</dbReference>
<dbReference type="RefSeq" id="WP_285153219.1">
    <property type="nucleotide sequence ID" value="NZ_JASSPP010000009.1"/>
</dbReference>
<dbReference type="SUPFAM" id="SSF52540">
    <property type="entry name" value="P-loop containing nucleoside triphosphate hydrolases"/>
    <property type="match status" value="1"/>
</dbReference>
<feature type="domain" description="AAA" evidence="1">
    <location>
        <begin position="22"/>
        <end position="151"/>
    </location>
</feature>
<dbReference type="PANTHER" id="PTHR33295:SF20">
    <property type="entry name" value="ATPASE"/>
    <property type="match status" value="1"/>
</dbReference>
<dbReference type="EMBL" id="JASSPP010000009">
    <property type="protein sequence ID" value="MDK9580988.1"/>
    <property type="molecule type" value="Genomic_DNA"/>
</dbReference>
<dbReference type="Pfam" id="PF13173">
    <property type="entry name" value="AAA_14"/>
    <property type="match status" value="1"/>
</dbReference>
<dbReference type="InterPro" id="IPR025420">
    <property type="entry name" value="DUF4143"/>
</dbReference>